<keyword evidence="3" id="KW-1185">Reference proteome</keyword>
<dbReference type="SUPFAM" id="SSF53720">
    <property type="entry name" value="ALDH-like"/>
    <property type="match status" value="1"/>
</dbReference>
<evidence type="ECO:0000313" key="2">
    <source>
        <dbReference type="EMBL" id="TCS87365.1"/>
    </source>
</evidence>
<organism evidence="2 3">
    <name type="scientific">Anseongella ginsenosidimutans</name>
    <dbReference type="NCBI Taxonomy" id="496056"/>
    <lineage>
        <taxon>Bacteria</taxon>
        <taxon>Pseudomonadati</taxon>
        <taxon>Bacteroidota</taxon>
        <taxon>Sphingobacteriia</taxon>
        <taxon>Sphingobacteriales</taxon>
        <taxon>Sphingobacteriaceae</taxon>
        <taxon>Anseongella</taxon>
    </lineage>
</organism>
<dbReference type="GO" id="GO:0003995">
    <property type="term" value="F:acyl-CoA dehydrogenase activity"/>
    <property type="evidence" value="ECO:0007669"/>
    <property type="project" value="InterPro"/>
</dbReference>
<dbReference type="InterPro" id="IPR016161">
    <property type="entry name" value="Ald_DH/histidinol_DH"/>
</dbReference>
<dbReference type="AlphaFoldDB" id="A0A4R3KU90"/>
<proteinExistence type="predicted"/>
<dbReference type="GO" id="GO:0008218">
    <property type="term" value="P:bioluminescence"/>
    <property type="evidence" value="ECO:0007669"/>
    <property type="project" value="InterPro"/>
</dbReference>
<accession>A0A4R3KU90</accession>
<sequence>MKNDFEKDITALRKLGMLIQADTPERAAVIETAGHYNPWFTRENILSALNGISSNLDEEHLREWLRPYASVLPPPEAPLNVGLVLAGNIPLVGFHDILCVLVSGHRAMIKMSGQDQHLTTWLLEKIGETAPFYAERISVAEQLEKPDAVIATGSNNSARYFEQYFGKYPHIIRKNRNTAAILTGEETQKELEELGKDIFLYFGLGCRNVSKLFVPPGYDFQQLLDALEPYREVIEHHKYANNYGYQHTIRLMNRELHFTNGFILLTENPSYASPIATLHYEFYQGKEELEQRLRADAGLLQCTASAGGRFPSTLPFGQTQYPALRDYADNVDTLEFLCRIGSFTAS</sequence>
<dbReference type="EMBL" id="SMAD01000005">
    <property type="protein sequence ID" value="TCS87365.1"/>
    <property type="molecule type" value="Genomic_DNA"/>
</dbReference>
<dbReference type="Proteomes" id="UP000295807">
    <property type="component" value="Unassembled WGS sequence"/>
</dbReference>
<evidence type="ECO:0000256" key="1">
    <source>
        <dbReference type="ARBA" id="ARBA00022857"/>
    </source>
</evidence>
<dbReference type="OrthoDB" id="1522941at2"/>
<dbReference type="InterPro" id="IPR008670">
    <property type="entry name" value="CoA_reduct_LuxC"/>
</dbReference>
<dbReference type="Pfam" id="PF05893">
    <property type="entry name" value="LuxC"/>
    <property type="match status" value="1"/>
</dbReference>
<name>A0A4R3KU90_9SPHI</name>
<protein>
    <submittedName>
        <fullName evidence="2">Acyl-CoA reductase LuxC</fullName>
    </submittedName>
</protein>
<reference evidence="2 3" key="1">
    <citation type="submission" date="2019-03" db="EMBL/GenBank/DDBJ databases">
        <title>Genomic Encyclopedia of Type Strains, Phase IV (KMG-IV): sequencing the most valuable type-strain genomes for metagenomic binning, comparative biology and taxonomic classification.</title>
        <authorList>
            <person name="Goeker M."/>
        </authorList>
    </citation>
    <scope>NUCLEOTIDE SEQUENCE [LARGE SCALE GENOMIC DNA]</scope>
    <source>
        <strain evidence="2 3">DSM 21100</strain>
    </source>
</reference>
<evidence type="ECO:0000313" key="3">
    <source>
        <dbReference type="Proteomes" id="UP000295807"/>
    </source>
</evidence>
<gene>
    <name evidence="2" type="ORF">EDD80_105179</name>
</gene>
<dbReference type="RefSeq" id="WP_132129154.1">
    <property type="nucleotide sequence ID" value="NZ_CP042432.1"/>
</dbReference>
<comment type="caution">
    <text evidence="2">The sequence shown here is derived from an EMBL/GenBank/DDBJ whole genome shotgun (WGS) entry which is preliminary data.</text>
</comment>
<keyword evidence="1" id="KW-0521">NADP</keyword>